<evidence type="ECO:0000313" key="1">
    <source>
        <dbReference type="EMBL" id="CUN70313.1"/>
    </source>
</evidence>
<dbReference type="RefSeq" id="WP_055275288.1">
    <property type="nucleotide sequence ID" value="NZ_CYZV01000004.1"/>
</dbReference>
<gene>
    <name evidence="1" type="ORF">ERS852470_00527</name>
</gene>
<dbReference type="Proteomes" id="UP000095558">
    <property type="component" value="Unassembled WGS sequence"/>
</dbReference>
<dbReference type="OrthoDB" id="15023at2"/>
<protein>
    <submittedName>
        <fullName evidence="1">Transposase</fullName>
    </submittedName>
</protein>
<dbReference type="AlphaFoldDB" id="A0A173Z3H1"/>
<name>A0A173Z3H1_9CLOT</name>
<sequence length="307" mass="36753">MRNAYKKLIINQRRNNKIINELKVDNIEDKSEKCPYCECTEFIKFGSYKGIQRYRCKNTKCEKTFTKESNNPFRCSKKFKENWVKYYDVFINGLTLRECAKALNITLVTSFYWRHRFLHDLKIKNHIERIDSYVEFTKLVTTENFKGSRNINTKERDKIVTINGVNDSINIISVIAGRRYFGFNEIKKKLIQRIDEKAYIVGMIDARLDYFCKVFIEVNKSKLNEKIEKNTHRKYSIKAKLWLKKFRGIASKYLSDYLSLRAFEYKNNDEYKNCIPIEERIKFKINLGVEISTYITWNSIKLKELEV</sequence>
<organism evidence="1 2">
    <name type="scientific">Clostridium disporicum</name>
    <dbReference type="NCBI Taxonomy" id="84024"/>
    <lineage>
        <taxon>Bacteria</taxon>
        <taxon>Bacillati</taxon>
        <taxon>Bacillota</taxon>
        <taxon>Clostridia</taxon>
        <taxon>Eubacteriales</taxon>
        <taxon>Clostridiaceae</taxon>
        <taxon>Clostridium</taxon>
    </lineage>
</organism>
<evidence type="ECO:0000313" key="2">
    <source>
        <dbReference type="Proteomes" id="UP000095558"/>
    </source>
</evidence>
<accession>A0A173Z3H1</accession>
<dbReference type="EMBL" id="CYZV01000004">
    <property type="protein sequence ID" value="CUN70313.1"/>
    <property type="molecule type" value="Genomic_DNA"/>
</dbReference>
<proteinExistence type="predicted"/>
<reference evidence="1 2" key="1">
    <citation type="submission" date="2015-09" db="EMBL/GenBank/DDBJ databases">
        <authorList>
            <consortium name="Pathogen Informatics"/>
        </authorList>
    </citation>
    <scope>NUCLEOTIDE SEQUENCE [LARGE SCALE GENOMIC DNA]</scope>
    <source>
        <strain evidence="1 2">2789STDY5834855</strain>
    </source>
</reference>